<keyword evidence="7" id="KW-0501">Molybdenum cofactor biosynthesis</keyword>
<dbReference type="Gene3D" id="3.90.550.10">
    <property type="entry name" value="Spore Coat Polysaccharide Biosynthesis Protein SpsA, Chain A"/>
    <property type="match status" value="1"/>
</dbReference>
<keyword evidence="2 9" id="KW-0808">Transferase</keyword>
<organism evidence="9 10">
    <name type="scientific">Microbulbifer yueqingensis</name>
    <dbReference type="NCBI Taxonomy" id="658219"/>
    <lineage>
        <taxon>Bacteria</taxon>
        <taxon>Pseudomonadati</taxon>
        <taxon>Pseudomonadota</taxon>
        <taxon>Gammaproteobacteria</taxon>
        <taxon>Cellvibrionales</taxon>
        <taxon>Microbulbiferaceae</taxon>
        <taxon>Microbulbifer</taxon>
    </lineage>
</organism>
<dbReference type="GO" id="GO:0016779">
    <property type="term" value="F:nucleotidyltransferase activity"/>
    <property type="evidence" value="ECO:0007669"/>
    <property type="project" value="UniProtKB-KW"/>
</dbReference>
<dbReference type="RefSeq" id="WP_091510998.1">
    <property type="nucleotide sequence ID" value="NZ_FNFH01000002.1"/>
</dbReference>
<dbReference type="SUPFAM" id="SSF53448">
    <property type="entry name" value="Nucleotide-diphospho-sugar transferases"/>
    <property type="match status" value="1"/>
</dbReference>
<evidence type="ECO:0000313" key="10">
    <source>
        <dbReference type="Proteomes" id="UP000199305"/>
    </source>
</evidence>
<keyword evidence="10" id="KW-1185">Reference proteome</keyword>
<protein>
    <submittedName>
        <fullName evidence="9">Molybdenum cofactor guanylyltransferase</fullName>
    </submittedName>
</protein>
<proteinExistence type="predicted"/>
<dbReference type="EMBL" id="FNFH01000002">
    <property type="protein sequence ID" value="SDJ90099.1"/>
    <property type="molecule type" value="Genomic_DNA"/>
</dbReference>
<dbReference type="STRING" id="658219.SAMN05216212_1103"/>
<dbReference type="InterPro" id="IPR013482">
    <property type="entry name" value="Molybde_CF_guanTrfase"/>
</dbReference>
<dbReference type="GO" id="GO:1902758">
    <property type="term" value="P:bis(molybdopterin guanine dinucleotide)molybdenum biosynthetic process"/>
    <property type="evidence" value="ECO:0007669"/>
    <property type="project" value="TreeGrafter"/>
</dbReference>
<keyword evidence="5" id="KW-0460">Magnesium</keyword>
<keyword evidence="1" id="KW-0963">Cytoplasm</keyword>
<dbReference type="OrthoDB" id="9788394at2"/>
<dbReference type="AlphaFoldDB" id="A0A1G8XHM0"/>
<sequence>MATTHQTIGVVLAGGRSSRMGRDKALLPTAGNRTFLEHACALLRELPLGQVVVSGARPGGVPDLVPGRGPLGGLHAVASATTAPAALVIPVDMPLLPADALARLLHAGVESGRASYFGDYFFPLWLPLDTGCRAYLQRAVEGDAPNAVGALLRHLGALSLPGAGDWCHNVNTPADYHALPGSARFAHTSG</sequence>
<keyword evidence="6" id="KW-0342">GTP-binding</keyword>
<accession>A0A1G8XHM0</accession>
<evidence type="ECO:0000259" key="8">
    <source>
        <dbReference type="Pfam" id="PF12804"/>
    </source>
</evidence>
<keyword evidence="3" id="KW-0479">Metal-binding</keyword>
<dbReference type="InterPro" id="IPR025877">
    <property type="entry name" value="MobA-like_NTP_Trfase"/>
</dbReference>
<evidence type="ECO:0000256" key="3">
    <source>
        <dbReference type="ARBA" id="ARBA00022723"/>
    </source>
</evidence>
<dbReference type="CDD" id="cd02503">
    <property type="entry name" value="MobA"/>
    <property type="match status" value="1"/>
</dbReference>
<reference evidence="10" key="1">
    <citation type="submission" date="2016-10" db="EMBL/GenBank/DDBJ databases">
        <authorList>
            <person name="Varghese N."/>
            <person name="Submissions S."/>
        </authorList>
    </citation>
    <scope>NUCLEOTIDE SEQUENCE [LARGE SCALE GENOMIC DNA]</scope>
    <source>
        <strain evidence="10">CGMCC 1.10658</strain>
    </source>
</reference>
<gene>
    <name evidence="9" type="ORF">SAMN05216212_1103</name>
</gene>
<evidence type="ECO:0000313" key="9">
    <source>
        <dbReference type="EMBL" id="SDJ90099.1"/>
    </source>
</evidence>
<evidence type="ECO:0000256" key="2">
    <source>
        <dbReference type="ARBA" id="ARBA00022679"/>
    </source>
</evidence>
<dbReference type="PANTHER" id="PTHR19136:SF81">
    <property type="entry name" value="MOLYBDENUM COFACTOR GUANYLYLTRANSFERASE"/>
    <property type="match status" value="1"/>
</dbReference>
<evidence type="ECO:0000256" key="6">
    <source>
        <dbReference type="ARBA" id="ARBA00023134"/>
    </source>
</evidence>
<dbReference type="PANTHER" id="PTHR19136">
    <property type="entry name" value="MOLYBDENUM COFACTOR GUANYLYLTRANSFERASE"/>
    <property type="match status" value="1"/>
</dbReference>
<evidence type="ECO:0000256" key="1">
    <source>
        <dbReference type="ARBA" id="ARBA00022490"/>
    </source>
</evidence>
<dbReference type="InterPro" id="IPR029044">
    <property type="entry name" value="Nucleotide-diphossugar_trans"/>
</dbReference>
<dbReference type="GO" id="GO:0005525">
    <property type="term" value="F:GTP binding"/>
    <property type="evidence" value="ECO:0007669"/>
    <property type="project" value="UniProtKB-KW"/>
</dbReference>
<feature type="domain" description="MobA-like NTP transferase" evidence="8">
    <location>
        <begin position="9"/>
        <end position="139"/>
    </location>
</feature>
<evidence type="ECO:0000256" key="7">
    <source>
        <dbReference type="ARBA" id="ARBA00023150"/>
    </source>
</evidence>
<dbReference type="Proteomes" id="UP000199305">
    <property type="component" value="Unassembled WGS sequence"/>
</dbReference>
<evidence type="ECO:0000256" key="5">
    <source>
        <dbReference type="ARBA" id="ARBA00022842"/>
    </source>
</evidence>
<keyword evidence="9" id="KW-0548">Nucleotidyltransferase</keyword>
<evidence type="ECO:0000256" key="4">
    <source>
        <dbReference type="ARBA" id="ARBA00022741"/>
    </source>
</evidence>
<dbReference type="GO" id="GO:0046872">
    <property type="term" value="F:metal ion binding"/>
    <property type="evidence" value="ECO:0007669"/>
    <property type="project" value="UniProtKB-KW"/>
</dbReference>
<keyword evidence="4" id="KW-0547">Nucleotide-binding</keyword>
<name>A0A1G8XHM0_9GAMM</name>
<dbReference type="Pfam" id="PF12804">
    <property type="entry name" value="NTP_transf_3"/>
    <property type="match status" value="1"/>
</dbReference>